<keyword evidence="2" id="KW-0472">Membrane</keyword>
<dbReference type="PANTHER" id="PTHR21879">
    <property type="entry name" value="FI03362P-RELATED-RELATED"/>
    <property type="match status" value="1"/>
</dbReference>
<sequence length="357" mass="38712">MITRIKPPKRGLNDTTGYPFATEWASLALAVTYLCAKMESRRGEGGGYSIEWFGLFEFDQRETQLVGPVVGSKRSGDANTDEVAVEDCLKKDSISCVQMLVYRKMKTFFNQDNIELIGGLSLVRDPNNVEHGRSLQDADLEEKLMESKDVENRENAMESFVVKKAFSFFEGRNLNLDLSPLVSRVTETARGIAQSIPTEVQEKVTQFFTEARGKKKILKKILPILMLVKLKVLALLVLGYFGIALIAKKAILVSIISIAISAFIGIRKLLSQNHGWQPHQSHHEVHEAYPSHGGGGWADGGGYSGGGGSGFSSVGPVGGGGFSGGYDASYSNHGEYGSHSSPVAQSLAYGGQKTAGR</sequence>
<feature type="transmembrane region" description="Helical" evidence="2">
    <location>
        <begin position="221"/>
        <end position="244"/>
    </location>
</feature>
<dbReference type="PANTHER" id="PTHR21879:SF18">
    <property type="entry name" value="LD17368P"/>
    <property type="match status" value="1"/>
</dbReference>
<accession>A0A7R9H5L2</accession>
<protein>
    <recommendedName>
        <fullName evidence="4">Osiris 7</fullName>
    </recommendedName>
</protein>
<feature type="transmembrane region" description="Helical" evidence="2">
    <location>
        <begin position="250"/>
        <end position="270"/>
    </location>
</feature>
<reference evidence="3" key="1">
    <citation type="submission" date="2020-11" db="EMBL/GenBank/DDBJ databases">
        <authorList>
            <person name="Tran Van P."/>
        </authorList>
    </citation>
    <scope>NUCLEOTIDE SEQUENCE</scope>
</reference>
<evidence type="ECO:0008006" key="4">
    <source>
        <dbReference type="Google" id="ProtNLM"/>
    </source>
</evidence>
<dbReference type="Pfam" id="PF07898">
    <property type="entry name" value="DUF1676"/>
    <property type="match status" value="1"/>
</dbReference>
<keyword evidence="2" id="KW-0812">Transmembrane</keyword>
<feature type="region of interest" description="Disordered" evidence="1">
    <location>
        <begin position="335"/>
        <end position="357"/>
    </location>
</feature>
<dbReference type="EMBL" id="OC320737">
    <property type="protein sequence ID" value="CAD7408742.1"/>
    <property type="molecule type" value="Genomic_DNA"/>
</dbReference>
<dbReference type="AlphaFoldDB" id="A0A7R9H5L2"/>
<gene>
    <name evidence="3" type="ORF">TCEB3V08_LOCUS9676</name>
</gene>
<evidence type="ECO:0000256" key="2">
    <source>
        <dbReference type="SAM" id="Phobius"/>
    </source>
</evidence>
<evidence type="ECO:0000313" key="3">
    <source>
        <dbReference type="EMBL" id="CAD7408742.1"/>
    </source>
</evidence>
<evidence type="ECO:0000256" key="1">
    <source>
        <dbReference type="SAM" id="MobiDB-lite"/>
    </source>
</evidence>
<name>A0A7R9H5L2_TIMCR</name>
<keyword evidence="2" id="KW-1133">Transmembrane helix</keyword>
<proteinExistence type="predicted"/>
<organism evidence="3">
    <name type="scientific">Timema cristinae</name>
    <name type="common">Walking stick</name>
    <dbReference type="NCBI Taxonomy" id="61476"/>
    <lineage>
        <taxon>Eukaryota</taxon>
        <taxon>Metazoa</taxon>
        <taxon>Ecdysozoa</taxon>
        <taxon>Arthropoda</taxon>
        <taxon>Hexapoda</taxon>
        <taxon>Insecta</taxon>
        <taxon>Pterygota</taxon>
        <taxon>Neoptera</taxon>
        <taxon>Polyneoptera</taxon>
        <taxon>Phasmatodea</taxon>
        <taxon>Timematodea</taxon>
        <taxon>Timematoidea</taxon>
        <taxon>Timematidae</taxon>
        <taxon>Timema</taxon>
    </lineage>
</organism>
<dbReference type="InterPro" id="IPR012464">
    <property type="entry name" value="DUF1676"/>
</dbReference>
<dbReference type="GO" id="GO:0016020">
    <property type="term" value="C:membrane"/>
    <property type="evidence" value="ECO:0007669"/>
    <property type="project" value="TreeGrafter"/>
</dbReference>